<dbReference type="Gene3D" id="3.40.50.2300">
    <property type="match status" value="2"/>
</dbReference>
<accession>A0ABX0MBW3</accession>
<evidence type="ECO:0000259" key="2">
    <source>
        <dbReference type="PROSITE" id="PS50110"/>
    </source>
</evidence>
<dbReference type="SMART" id="SM00448">
    <property type="entry name" value="REC"/>
    <property type="match status" value="2"/>
</dbReference>
<dbReference type="Pfam" id="PF00563">
    <property type="entry name" value="EAL"/>
    <property type="match status" value="1"/>
</dbReference>
<dbReference type="Proteomes" id="UP000819052">
    <property type="component" value="Unassembled WGS sequence"/>
</dbReference>
<feature type="modified residue" description="4-aspartylphosphate" evidence="1">
    <location>
        <position position="633"/>
    </location>
</feature>
<dbReference type="InterPro" id="IPR035919">
    <property type="entry name" value="EAL_sf"/>
</dbReference>
<feature type="domain" description="GGDEF" evidence="4">
    <location>
        <begin position="171"/>
        <end position="307"/>
    </location>
</feature>
<dbReference type="InterPro" id="IPR011006">
    <property type="entry name" value="CheY-like_superfamily"/>
</dbReference>
<dbReference type="InterPro" id="IPR052155">
    <property type="entry name" value="Biofilm_reg_signaling"/>
</dbReference>
<dbReference type="NCBIfam" id="TIGR00254">
    <property type="entry name" value="GGDEF"/>
    <property type="match status" value="1"/>
</dbReference>
<dbReference type="InterPro" id="IPR001633">
    <property type="entry name" value="EAL_dom"/>
</dbReference>
<keyword evidence="6" id="KW-1185">Reference proteome</keyword>
<evidence type="ECO:0000313" key="5">
    <source>
        <dbReference type="EMBL" id="NHZ44681.1"/>
    </source>
</evidence>
<dbReference type="Pfam" id="PF00990">
    <property type="entry name" value="GGDEF"/>
    <property type="match status" value="1"/>
</dbReference>
<protein>
    <submittedName>
        <fullName evidence="5">EAL domain-containing protein</fullName>
    </submittedName>
</protein>
<evidence type="ECO:0000259" key="4">
    <source>
        <dbReference type="PROSITE" id="PS50887"/>
    </source>
</evidence>
<dbReference type="Gene3D" id="3.20.20.450">
    <property type="entry name" value="EAL domain"/>
    <property type="match status" value="1"/>
</dbReference>
<dbReference type="CDD" id="cd17569">
    <property type="entry name" value="REC_HupR-like"/>
    <property type="match status" value="1"/>
</dbReference>
<dbReference type="PANTHER" id="PTHR44757">
    <property type="entry name" value="DIGUANYLATE CYCLASE DGCP"/>
    <property type="match status" value="1"/>
</dbReference>
<comment type="caution">
    <text evidence="5">The sequence shown here is derived from an EMBL/GenBank/DDBJ whole genome shotgun (WGS) entry which is preliminary data.</text>
</comment>
<proteinExistence type="predicted"/>
<dbReference type="Gene3D" id="3.30.70.270">
    <property type="match status" value="1"/>
</dbReference>
<dbReference type="PROSITE" id="PS50110">
    <property type="entry name" value="RESPONSE_REGULATORY"/>
    <property type="match status" value="2"/>
</dbReference>
<evidence type="ECO:0000313" key="6">
    <source>
        <dbReference type="Proteomes" id="UP000819052"/>
    </source>
</evidence>
<dbReference type="InterPro" id="IPR029787">
    <property type="entry name" value="Nucleotide_cyclase"/>
</dbReference>
<dbReference type="InterPro" id="IPR001789">
    <property type="entry name" value="Sig_transdc_resp-reg_receiver"/>
</dbReference>
<dbReference type="SUPFAM" id="SSF52172">
    <property type="entry name" value="CheY-like"/>
    <property type="match status" value="2"/>
</dbReference>
<dbReference type="SMART" id="SM00267">
    <property type="entry name" value="GGDEF"/>
    <property type="match status" value="1"/>
</dbReference>
<evidence type="ECO:0000259" key="3">
    <source>
        <dbReference type="PROSITE" id="PS50883"/>
    </source>
</evidence>
<feature type="domain" description="Response regulatory" evidence="2">
    <location>
        <begin position="11"/>
        <end position="126"/>
    </location>
</feature>
<dbReference type="CDD" id="cd01948">
    <property type="entry name" value="EAL"/>
    <property type="match status" value="1"/>
</dbReference>
<dbReference type="InterPro" id="IPR000160">
    <property type="entry name" value="GGDEF_dom"/>
</dbReference>
<keyword evidence="1" id="KW-0597">Phosphoprotein</keyword>
<dbReference type="EMBL" id="VVIW01000037">
    <property type="protein sequence ID" value="NHZ44681.1"/>
    <property type="molecule type" value="Genomic_DNA"/>
</dbReference>
<organism evidence="5 6">
    <name type="scientific">Massilia aquatica</name>
    <dbReference type="NCBI Taxonomy" id="2609000"/>
    <lineage>
        <taxon>Bacteria</taxon>
        <taxon>Pseudomonadati</taxon>
        <taxon>Pseudomonadota</taxon>
        <taxon>Betaproteobacteria</taxon>
        <taxon>Burkholderiales</taxon>
        <taxon>Oxalobacteraceae</taxon>
        <taxon>Telluria group</taxon>
        <taxon>Massilia</taxon>
    </lineage>
</organism>
<dbReference type="PANTHER" id="PTHR44757:SF2">
    <property type="entry name" value="BIOFILM ARCHITECTURE MAINTENANCE PROTEIN MBAA"/>
    <property type="match status" value="1"/>
</dbReference>
<feature type="domain" description="Response regulatory" evidence="2">
    <location>
        <begin position="584"/>
        <end position="699"/>
    </location>
</feature>
<dbReference type="PROSITE" id="PS50883">
    <property type="entry name" value="EAL"/>
    <property type="match status" value="1"/>
</dbReference>
<dbReference type="InterPro" id="IPR043128">
    <property type="entry name" value="Rev_trsase/Diguanyl_cyclase"/>
</dbReference>
<sequence>MIAAGALLGARILVVDDHRANLELLEILLGAAGYTSVTTCSDARAVCALHQAHDYDLIILDLNMPMMSGFEVLARLKLIDGDGYLPVLVLSCESDYKLAALQAGARDFICKPFNHPELLTRVHNLLDVRLLYAEARERGQRLACYDMLTGLPNRSLFDRSLERALQAGCGPLAAVMLVGLDGLKRLNDTLGYVAGDAVLRQCAQRLAQCAPPGSLIARVGNNEFALLLTGLATARDALAPVRRVRAALDQPFHLPHGSTGLAAAIGVAVGPGQAGPDDPASTLVKDAGTALHQGAQDGQDGCCFFTDAMNARTQARFALENALRQALEQGQFELYYQPKVQISSGRVRGAEALLRWNRPGHGMVAPSEFIALLEETGLIVPVGTWVIDQACRQLAEWGRRSHGALPVAVNVAGAQFAGGAVEAVVAAALARHGVEPGLLALEVTESSLMGDTAATVRTLVALRAMGVRIAIDDFGTGYSSLAYLKHFPVDALKIDIAFIREVTSNPSDAALVDAIIALGHGLGLEVIAEGVETDSQLNHLGRRRCDQIQGYLFSRPLSADGFARLLDEGSGLALPAAAPATGPTLLLVDDETCVLSALVRLLRPDGYRILSASSAAEALELLAVNTVQVILCDQRMDGMSGTEFFDIVKDIYPDSLRIILSGHTELDSILGAINQGALYRFYLKPWDNDTLREHIRCAFRHYWQLHGLADGMPAAPPAFPPHSGEHHVRHVS</sequence>
<dbReference type="SMART" id="SM00052">
    <property type="entry name" value="EAL"/>
    <property type="match status" value="1"/>
</dbReference>
<dbReference type="SUPFAM" id="SSF141868">
    <property type="entry name" value="EAL domain-like"/>
    <property type="match status" value="1"/>
</dbReference>
<dbReference type="RefSeq" id="WP_167081574.1">
    <property type="nucleotide sequence ID" value="NZ_VVIW01000037.1"/>
</dbReference>
<dbReference type="CDD" id="cd17551">
    <property type="entry name" value="REC_RpfG-like"/>
    <property type="match status" value="1"/>
</dbReference>
<dbReference type="CDD" id="cd01949">
    <property type="entry name" value="GGDEF"/>
    <property type="match status" value="1"/>
</dbReference>
<dbReference type="SUPFAM" id="SSF55073">
    <property type="entry name" value="Nucleotide cyclase"/>
    <property type="match status" value="1"/>
</dbReference>
<gene>
    <name evidence="5" type="ORF">F1609_31665</name>
</gene>
<dbReference type="PROSITE" id="PS50887">
    <property type="entry name" value="GGDEF"/>
    <property type="match status" value="1"/>
</dbReference>
<evidence type="ECO:0000256" key="1">
    <source>
        <dbReference type="PROSITE-ProRule" id="PRU00169"/>
    </source>
</evidence>
<dbReference type="Pfam" id="PF00072">
    <property type="entry name" value="Response_reg"/>
    <property type="match status" value="2"/>
</dbReference>
<reference evidence="5 6" key="1">
    <citation type="submission" date="2019-09" db="EMBL/GenBank/DDBJ databases">
        <title>Taxonomy of Antarctic Massilia spp.: description of Massilia rubra sp. nov., Massilia aquatica sp. nov., Massilia mucilaginosa sp. nov., Massilia frigida sp. nov. isolated from streams, lakes and regoliths.</title>
        <authorList>
            <person name="Holochova P."/>
            <person name="Sedlacek I."/>
            <person name="Kralova S."/>
            <person name="Maslanova I."/>
            <person name="Busse H.-J."/>
            <person name="Stankova E."/>
            <person name="Vrbovska V."/>
            <person name="Kovarovic V."/>
            <person name="Bartak M."/>
            <person name="Svec P."/>
            <person name="Pantucek R."/>
        </authorList>
    </citation>
    <scope>NUCLEOTIDE SEQUENCE [LARGE SCALE GENOMIC DNA]</scope>
    <source>
        <strain evidence="5 6">CCM 8693</strain>
    </source>
</reference>
<name>A0ABX0MBW3_9BURK</name>
<feature type="domain" description="EAL" evidence="3">
    <location>
        <begin position="316"/>
        <end position="570"/>
    </location>
</feature>
<feature type="modified residue" description="4-aspartylphosphate" evidence="1">
    <location>
        <position position="61"/>
    </location>
</feature>